<dbReference type="Pfam" id="PF13335">
    <property type="entry name" value="Mg_chelatase_C"/>
    <property type="match status" value="1"/>
</dbReference>
<reference evidence="3 4" key="1">
    <citation type="journal article" date="2008" name="Int. J. Syst. Evol. Microbiol.">
        <title>Tessaracoccus flavescens sp. nov., isolated from marine sediment.</title>
        <authorList>
            <person name="Lee D.W."/>
            <person name="Lee S.D."/>
        </authorList>
    </citation>
    <scope>NUCLEOTIDE SEQUENCE [LARGE SCALE GENOMIC DNA]</scope>
    <source>
        <strain evidence="3 4">SST-39T</strain>
    </source>
</reference>
<dbReference type="PANTHER" id="PTHR32039:SF7">
    <property type="entry name" value="COMPETENCE PROTEIN COMM"/>
    <property type="match status" value="1"/>
</dbReference>
<dbReference type="InterPro" id="IPR000523">
    <property type="entry name" value="Mg_chelatse_chII-like_cat_dom"/>
</dbReference>
<dbReference type="Pfam" id="PF01078">
    <property type="entry name" value="Mg_chelatase"/>
    <property type="match status" value="1"/>
</dbReference>
<dbReference type="InterPro" id="IPR027417">
    <property type="entry name" value="P-loop_NTPase"/>
</dbReference>
<dbReference type="AlphaFoldDB" id="A0A1Q2D0N8"/>
<dbReference type="SUPFAM" id="SSF52540">
    <property type="entry name" value="P-loop containing nucleoside triphosphate hydrolases"/>
    <property type="match status" value="1"/>
</dbReference>
<dbReference type="InterPro" id="IPR003593">
    <property type="entry name" value="AAA+_ATPase"/>
</dbReference>
<dbReference type="NCBIfam" id="TIGR00368">
    <property type="entry name" value="YifB family Mg chelatase-like AAA ATPase"/>
    <property type="match status" value="1"/>
</dbReference>
<dbReference type="InterPro" id="IPR004482">
    <property type="entry name" value="Mg_chelat-rel"/>
</dbReference>
<dbReference type="Proteomes" id="UP000188235">
    <property type="component" value="Chromosome"/>
</dbReference>
<organism evidence="3 4">
    <name type="scientific">Tessaracoccus flavescens</name>
    <dbReference type="NCBI Taxonomy" id="399497"/>
    <lineage>
        <taxon>Bacteria</taxon>
        <taxon>Bacillati</taxon>
        <taxon>Actinomycetota</taxon>
        <taxon>Actinomycetes</taxon>
        <taxon>Propionibacteriales</taxon>
        <taxon>Propionibacteriaceae</taxon>
        <taxon>Tessaracoccus</taxon>
    </lineage>
</organism>
<dbReference type="InterPro" id="IPR020568">
    <property type="entry name" value="Ribosomal_Su5_D2-typ_SF"/>
</dbReference>
<comment type="similarity">
    <text evidence="1">Belongs to the Mg-chelatase subunits D/I family. ComM subfamily.</text>
</comment>
<accession>A0A1Q2D0N8</accession>
<dbReference type="Gene3D" id="3.30.230.10">
    <property type="match status" value="1"/>
</dbReference>
<dbReference type="SUPFAM" id="SSF54211">
    <property type="entry name" value="Ribosomal protein S5 domain 2-like"/>
    <property type="match status" value="1"/>
</dbReference>
<proteinExistence type="inferred from homology"/>
<evidence type="ECO:0000313" key="3">
    <source>
        <dbReference type="EMBL" id="AQP51855.1"/>
    </source>
</evidence>
<keyword evidence="4" id="KW-1185">Reference proteome</keyword>
<dbReference type="OrthoDB" id="9813147at2"/>
<evidence type="ECO:0000313" key="4">
    <source>
        <dbReference type="Proteomes" id="UP000188235"/>
    </source>
</evidence>
<dbReference type="STRING" id="399497.BW733_14500"/>
<dbReference type="KEGG" id="tfa:BW733_14500"/>
<dbReference type="InterPro" id="IPR045006">
    <property type="entry name" value="CHLI-like"/>
</dbReference>
<protein>
    <submittedName>
        <fullName evidence="3">Mg chelatase-like protein</fullName>
    </submittedName>
</protein>
<feature type="domain" description="AAA+ ATPase" evidence="2">
    <location>
        <begin position="215"/>
        <end position="403"/>
    </location>
</feature>
<dbReference type="Gene3D" id="3.40.50.300">
    <property type="entry name" value="P-loop containing nucleotide triphosphate hydrolases"/>
    <property type="match status" value="1"/>
</dbReference>
<sequence length="511" mass="54016">MRGSAWSVALTGIEGAVIEVEAAKGGGLPRTQLVGLPDTALREAKERVKAAVTAFELPWPPQLITINLSPASLPKTGSHFDVAIAVAAILAESRWSMPLVASTILFGELSLDGRIRNVRGVLPAMLAAAKAGFEHAIVPSAQVEEAALVPGLTVWGAGRLTEVVQILRGRPVDSPSESAPSASLPPVEASAIPPDLADVVGHEDGKFALEVAAAGRHHLYLHGAPGVGKTMLASRLTSLLPDLTQDESLEVSAIHSLAGHQLTGLLSRPPYADPHHSVTPAALLGGGSGELKPGAISIAHRGVLFLDECPDFGPKLDALRTPLENGSIIISRARATALFPARFQLILAANPCPCGNHGVAGLECTCDSVKVRRYQERISGPILDRIDIRHQMVSTKRVLLDVAASPPEPSSVVAERVAEARQRQARRLADTPWSTNGEVAGPYLRKELPLPEDLGSLNSALDRGALSLRGVDKVLRVSWTLADLAGHDRIGPRELRAALRLRQGEQLRAVS</sequence>
<dbReference type="PANTHER" id="PTHR32039">
    <property type="entry name" value="MAGNESIUM-CHELATASE SUBUNIT CHLI"/>
    <property type="match status" value="1"/>
</dbReference>
<name>A0A1Q2D0N8_9ACTN</name>
<evidence type="ECO:0000259" key="2">
    <source>
        <dbReference type="SMART" id="SM00382"/>
    </source>
</evidence>
<dbReference type="InterPro" id="IPR014721">
    <property type="entry name" value="Ribsml_uS5_D2-typ_fold_subgr"/>
</dbReference>
<dbReference type="InterPro" id="IPR025158">
    <property type="entry name" value="Mg_chelat-rel_C"/>
</dbReference>
<dbReference type="EMBL" id="CP019607">
    <property type="protein sequence ID" value="AQP51855.1"/>
    <property type="molecule type" value="Genomic_DNA"/>
</dbReference>
<evidence type="ECO:0000256" key="1">
    <source>
        <dbReference type="ARBA" id="ARBA00006354"/>
    </source>
</evidence>
<dbReference type="SMART" id="SM00382">
    <property type="entry name" value="AAA"/>
    <property type="match status" value="1"/>
</dbReference>
<gene>
    <name evidence="3" type="ORF">BW733_14500</name>
</gene>
<dbReference type="Pfam" id="PF13541">
    <property type="entry name" value="ChlI"/>
    <property type="match status" value="1"/>
</dbReference>
<dbReference type="GO" id="GO:0005524">
    <property type="term" value="F:ATP binding"/>
    <property type="evidence" value="ECO:0007669"/>
    <property type="project" value="InterPro"/>
</dbReference>